<protein>
    <submittedName>
        <fullName evidence="1">Putative ovule protein</fullName>
    </submittedName>
</protein>
<evidence type="ECO:0000313" key="1">
    <source>
        <dbReference type="EMBL" id="JAP12931.1"/>
    </source>
</evidence>
<reference evidence="1" key="1">
    <citation type="submission" date="2015-12" db="EMBL/GenBank/DDBJ databases">
        <title>Gene expression during late stages of embryo sac development: a critical building block for successful pollen-pistil interactions.</title>
        <authorList>
            <person name="Liu Y."/>
            <person name="Joly V."/>
            <person name="Sabar M."/>
            <person name="Matton D.P."/>
        </authorList>
    </citation>
    <scope>NUCLEOTIDE SEQUENCE</scope>
</reference>
<sequence length="75" mass="8794">ICYWELFSCLIFLSLRAIRDGIGRLQLERFIIRIGTLSLTSCRNRKRCSICLNCNLNMCICTFLCLTCILEHREC</sequence>
<feature type="non-terminal residue" evidence="1">
    <location>
        <position position="1"/>
    </location>
</feature>
<organism evidence="1">
    <name type="scientific">Solanum chacoense</name>
    <name type="common">Chaco potato</name>
    <dbReference type="NCBI Taxonomy" id="4108"/>
    <lineage>
        <taxon>Eukaryota</taxon>
        <taxon>Viridiplantae</taxon>
        <taxon>Streptophyta</taxon>
        <taxon>Embryophyta</taxon>
        <taxon>Tracheophyta</taxon>
        <taxon>Spermatophyta</taxon>
        <taxon>Magnoliopsida</taxon>
        <taxon>eudicotyledons</taxon>
        <taxon>Gunneridae</taxon>
        <taxon>Pentapetalae</taxon>
        <taxon>asterids</taxon>
        <taxon>lamiids</taxon>
        <taxon>Solanales</taxon>
        <taxon>Solanaceae</taxon>
        <taxon>Solanoideae</taxon>
        <taxon>Solaneae</taxon>
        <taxon>Solanum</taxon>
    </lineage>
</organism>
<accession>A0A0V0GYD4</accession>
<name>A0A0V0GYD4_SOLCH</name>
<dbReference type="AlphaFoldDB" id="A0A0V0GYD4"/>
<dbReference type="EMBL" id="GEDG01028814">
    <property type="protein sequence ID" value="JAP12931.1"/>
    <property type="molecule type" value="Transcribed_RNA"/>
</dbReference>
<proteinExistence type="predicted"/>